<dbReference type="EnsemblMetazoa" id="PPA33928.1">
    <property type="protein sequence ID" value="PPA33928.1"/>
    <property type="gene ID" value="WBGene00272297"/>
</dbReference>
<keyword evidence="4" id="KW-0788">Thiol protease</keyword>
<accession>A0A8R1ULT1</accession>
<dbReference type="InterPro" id="IPR038765">
    <property type="entry name" value="Papain-like_cys_pep_sf"/>
</dbReference>
<keyword evidence="6" id="KW-1185">Reference proteome</keyword>
<dbReference type="Proteomes" id="UP000005239">
    <property type="component" value="Unassembled WGS sequence"/>
</dbReference>
<dbReference type="SUPFAM" id="SSF54001">
    <property type="entry name" value="Cysteine proteinases"/>
    <property type="match status" value="1"/>
</dbReference>
<evidence type="ECO:0000256" key="4">
    <source>
        <dbReference type="ARBA" id="ARBA00022807"/>
    </source>
</evidence>
<name>A0A2A6CF38_PRIPA</name>
<dbReference type="InterPro" id="IPR000169">
    <property type="entry name" value="Pept_cys_AS"/>
</dbReference>
<dbReference type="SUPFAM" id="SSF63707">
    <property type="entry name" value="Ganglioside M2 (gm2) activator"/>
    <property type="match status" value="1"/>
</dbReference>
<dbReference type="PANTHER" id="PTHR37976:SF2">
    <property type="entry name" value="PROTEIN CBG16925"/>
    <property type="match status" value="1"/>
</dbReference>
<dbReference type="AlphaFoldDB" id="A0A2A6CF38"/>
<dbReference type="SMART" id="SM00645">
    <property type="entry name" value="Pept_C1"/>
    <property type="match status" value="1"/>
</dbReference>
<proteinExistence type="predicted"/>
<reference evidence="6" key="1">
    <citation type="journal article" date="2008" name="Nat. Genet.">
        <title>The Pristionchus pacificus genome provides a unique perspective on nematode lifestyle and parasitism.</title>
        <authorList>
            <person name="Dieterich C."/>
            <person name="Clifton S.W."/>
            <person name="Schuster L.N."/>
            <person name="Chinwalla A."/>
            <person name="Delehaunty K."/>
            <person name="Dinkelacker I."/>
            <person name="Fulton L."/>
            <person name="Fulton R."/>
            <person name="Godfrey J."/>
            <person name="Minx P."/>
            <person name="Mitreva M."/>
            <person name="Roeseler W."/>
            <person name="Tian H."/>
            <person name="Witte H."/>
            <person name="Yang S.P."/>
            <person name="Wilson R.K."/>
            <person name="Sommer R.J."/>
        </authorList>
    </citation>
    <scope>NUCLEOTIDE SEQUENCE [LARGE SCALE GENOMIC DNA]</scope>
    <source>
        <strain evidence="6">PS312</strain>
    </source>
</reference>
<keyword evidence="1" id="KW-0645">Protease</keyword>
<dbReference type="PANTHER" id="PTHR37976">
    <property type="entry name" value="PROTEIN CBG16927"/>
    <property type="match status" value="1"/>
</dbReference>
<evidence type="ECO:0000256" key="3">
    <source>
        <dbReference type="ARBA" id="ARBA00022801"/>
    </source>
</evidence>
<sequence length="390" mass="42901">MKTLILLLPLIDFVLGQFLKLDLIRHQGCSWKPTSPWNRKLEFQGGSNKAGAQLSKVEGHAGCYSMHGRVNVHEDVTDEILIFLSVSTTGDTSRPPDVCRDASPETGCGGVGSCLYCRPCESLGGLSKVLGAQLIVNGKVAGCEPLKKGVYDDVELRFCLPNVQSLLEWQGISEKAIDNILAASSLDGNGIPKLSLFVTVYVFDKDVRSLLVSQRKLEERIRKFFINNMIDLERERISQPRVEFGFHQWMDQSSDVFNQKFVLGDQALLPIEGMTIFEGFEEQVNRPAEYSLREKATPVKNQGSCGSCWAFATVASVETANVLAGNALVALSEQEMIECDTRNTGCRGGVRSYAMSFVVQNGLVPESTYPYTAKEGEQCHIGNVVSINSK</sequence>
<protein>
    <submittedName>
        <fullName evidence="5">Peptidase</fullName>
    </submittedName>
</protein>
<dbReference type="OrthoDB" id="5775240at2759"/>
<gene>
    <name evidence="5" type="primary">WBGene00272297</name>
</gene>
<dbReference type="Pfam" id="PF00112">
    <property type="entry name" value="Peptidase_C1"/>
    <property type="match status" value="1"/>
</dbReference>
<dbReference type="Gene3D" id="3.90.70.10">
    <property type="entry name" value="Cysteine proteinases"/>
    <property type="match status" value="1"/>
</dbReference>
<dbReference type="PROSITE" id="PS00139">
    <property type="entry name" value="THIOL_PROTEASE_CYS"/>
    <property type="match status" value="1"/>
</dbReference>
<organism evidence="5 6">
    <name type="scientific">Pristionchus pacificus</name>
    <name type="common">Parasitic nematode worm</name>
    <dbReference type="NCBI Taxonomy" id="54126"/>
    <lineage>
        <taxon>Eukaryota</taxon>
        <taxon>Metazoa</taxon>
        <taxon>Ecdysozoa</taxon>
        <taxon>Nematoda</taxon>
        <taxon>Chromadorea</taxon>
        <taxon>Rhabditida</taxon>
        <taxon>Rhabditina</taxon>
        <taxon>Diplogasteromorpha</taxon>
        <taxon>Diplogasteroidea</taxon>
        <taxon>Neodiplogasteridae</taxon>
        <taxon>Pristionchus</taxon>
    </lineage>
</organism>
<keyword evidence="3" id="KW-0378">Hydrolase</keyword>
<evidence type="ECO:0000313" key="6">
    <source>
        <dbReference type="Proteomes" id="UP000005239"/>
    </source>
</evidence>
<dbReference type="InterPro" id="IPR036846">
    <property type="entry name" value="GM2-AP_sf"/>
</dbReference>
<keyword evidence="2" id="KW-0732">Signal</keyword>
<evidence type="ECO:0000313" key="5">
    <source>
        <dbReference type="EnsemblMetazoa" id="PPA33928.1"/>
    </source>
</evidence>
<accession>A0A2A6CF38</accession>
<dbReference type="InterPro" id="IPR000668">
    <property type="entry name" value="Peptidase_C1A_C"/>
</dbReference>
<evidence type="ECO:0000256" key="2">
    <source>
        <dbReference type="ARBA" id="ARBA00022729"/>
    </source>
</evidence>
<dbReference type="GO" id="GO:0006508">
    <property type="term" value="P:proteolysis"/>
    <property type="evidence" value="ECO:0007669"/>
    <property type="project" value="UniProtKB-KW"/>
</dbReference>
<dbReference type="GO" id="GO:0008234">
    <property type="term" value="F:cysteine-type peptidase activity"/>
    <property type="evidence" value="ECO:0007669"/>
    <property type="project" value="UniProtKB-KW"/>
</dbReference>
<reference evidence="5" key="2">
    <citation type="submission" date="2022-06" db="UniProtKB">
        <authorList>
            <consortium name="EnsemblMetazoa"/>
        </authorList>
    </citation>
    <scope>IDENTIFICATION</scope>
    <source>
        <strain evidence="5">PS312</strain>
    </source>
</reference>
<evidence type="ECO:0000256" key="1">
    <source>
        <dbReference type="ARBA" id="ARBA00022670"/>
    </source>
</evidence>